<dbReference type="Pfam" id="PF14278">
    <property type="entry name" value="TetR_C_8"/>
    <property type="match status" value="1"/>
</dbReference>
<dbReference type="AlphaFoldDB" id="A0A1Y1RRB1"/>
<dbReference type="InterPro" id="IPR050624">
    <property type="entry name" value="HTH-type_Tx_Regulator"/>
</dbReference>
<organism evidence="4 5">
    <name type="scientific">Rothia nasimurium</name>
    <dbReference type="NCBI Taxonomy" id="85336"/>
    <lineage>
        <taxon>Bacteria</taxon>
        <taxon>Bacillati</taxon>
        <taxon>Actinomycetota</taxon>
        <taxon>Actinomycetes</taxon>
        <taxon>Micrococcales</taxon>
        <taxon>Micrococcaceae</taxon>
        <taxon>Rothia</taxon>
    </lineage>
</organism>
<comment type="caution">
    <text evidence="4">The sequence shown here is derived from an EMBL/GenBank/DDBJ whole genome shotgun (WGS) entry which is preliminary data.</text>
</comment>
<reference evidence="4 5" key="1">
    <citation type="submission" date="2016-05" db="EMBL/GenBank/DDBJ databases">
        <title>Draft genome sequence of a porcine commensal Rothia nasimurium.</title>
        <authorList>
            <person name="Gaiser R.A."/>
            <person name="Van Baarlen P."/>
            <person name="Wells J.M."/>
        </authorList>
    </citation>
    <scope>NUCLEOTIDE SEQUENCE [LARGE SCALE GENOMIC DNA]</scope>
    <source>
        <strain evidence="4 5">PT-32</strain>
    </source>
</reference>
<protein>
    <recommendedName>
        <fullName evidence="3">HTH tetR-type domain-containing protein</fullName>
    </recommendedName>
</protein>
<dbReference type="Proteomes" id="UP000192359">
    <property type="component" value="Unassembled WGS sequence"/>
</dbReference>
<evidence type="ECO:0000259" key="3">
    <source>
        <dbReference type="PROSITE" id="PS50977"/>
    </source>
</evidence>
<gene>
    <name evidence="4" type="ORF">A7979_11165</name>
</gene>
<feature type="DNA-binding region" description="H-T-H motif" evidence="2">
    <location>
        <begin position="34"/>
        <end position="53"/>
    </location>
</feature>
<dbReference type="OrthoDB" id="3196926at2"/>
<dbReference type="PANTHER" id="PTHR43479">
    <property type="entry name" value="ACREF/ENVCD OPERON REPRESSOR-RELATED"/>
    <property type="match status" value="1"/>
</dbReference>
<evidence type="ECO:0000313" key="4">
    <source>
        <dbReference type="EMBL" id="ORC20256.1"/>
    </source>
</evidence>
<sequence>MSPTPAPTPQNFVAQRITEALVDLLRAQPLEAITISALCAHAQVGRASFYRHFDSKEQVLTQAAARLIQQWAHQLENDPSAHPAMVFESLFQHFYDYQPFYSVLYRQGMASTVLETIKLKLDLTDDLPNDAAYPKAFFAHGLFGFIDEWFRRGAKESPRALNQLFASSAQSSLEGLKALYQKQP</sequence>
<name>A0A1Y1RRB1_9MICC</name>
<dbReference type="Gene3D" id="1.10.357.10">
    <property type="entry name" value="Tetracycline Repressor, domain 2"/>
    <property type="match status" value="1"/>
</dbReference>
<dbReference type="SUPFAM" id="SSF46689">
    <property type="entry name" value="Homeodomain-like"/>
    <property type="match status" value="1"/>
</dbReference>
<feature type="domain" description="HTH tetR-type" evidence="3">
    <location>
        <begin position="11"/>
        <end position="71"/>
    </location>
</feature>
<dbReference type="EMBL" id="LXWF01000013">
    <property type="protein sequence ID" value="ORC20256.1"/>
    <property type="molecule type" value="Genomic_DNA"/>
</dbReference>
<proteinExistence type="predicted"/>
<dbReference type="GO" id="GO:0003677">
    <property type="term" value="F:DNA binding"/>
    <property type="evidence" value="ECO:0007669"/>
    <property type="project" value="UniProtKB-UniRule"/>
</dbReference>
<dbReference type="PANTHER" id="PTHR43479:SF11">
    <property type="entry name" value="ACREF_ENVCD OPERON REPRESSOR-RELATED"/>
    <property type="match status" value="1"/>
</dbReference>
<keyword evidence="5" id="KW-1185">Reference proteome</keyword>
<dbReference type="InterPro" id="IPR009057">
    <property type="entry name" value="Homeodomain-like_sf"/>
</dbReference>
<evidence type="ECO:0000256" key="1">
    <source>
        <dbReference type="ARBA" id="ARBA00023125"/>
    </source>
</evidence>
<dbReference type="PROSITE" id="PS50977">
    <property type="entry name" value="HTH_TETR_2"/>
    <property type="match status" value="1"/>
</dbReference>
<dbReference type="Pfam" id="PF00440">
    <property type="entry name" value="TetR_N"/>
    <property type="match status" value="1"/>
</dbReference>
<evidence type="ECO:0000256" key="2">
    <source>
        <dbReference type="PROSITE-ProRule" id="PRU00335"/>
    </source>
</evidence>
<keyword evidence="1 2" id="KW-0238">DNA-binding</keyword>
<dbReference type="InterPro" id="IPR039532">
    <property type="entry name" value="TetR_C_Firmicutes"/>
</dbReference>
<dbReference type="RefSeq" id="WP_083091498.1">
    <property type="nucleotide sequence ID" value="NZ_LXWF01000013.1"/>
</dbReference>
<dbReference type="InterPro" id="IPR001647">
    <property type="entry name" value="HTH_TetR"/>
</dbReference>
<evidence type="ECO:0000313" key="5">
    <source>
        <dbReference type="Proteomes" id="UP000192359"/>
    </source>
</evidence>
<accession>A0A1Y1RRB1</accession>